<organism evidence="2 3">
    <name type="scientific">Stephania cephalantha</name>
    <dbReference type="NCBI Taxonomy" id="152367"/>
    <lineage>
        <taxon>Eukaryota</taxon>
        <taxon>Viridiplantae</taxon>
        <taxon>Streptophyta</taxon>
        <taxon>Embryophyta</taxon>
        <taxon>Tracheophyta</taxon>
        <taxon>Spermatophyta</taxon>
        <taxon>Magnoliopsida</taxon>
        <taxon>Ranunculales</taxon>
        <taxon>Menispermaceae</taxon>
        <taxon>Menispermoideae</taxon>
        <taxon>Cissampelideae</taxon>
        <taxon>Stephania</taxon>
    </lineage>
</organism>
<evidence type="ECO:0000313" key="2">
    <source>
        <dbReference type="EMBL" id="KAK9166742.1"/>
    </source>
</evidence>
<reference evidence="2 3" key="1">
    <citation type="submission" date="2024-01" db="EMBL/GenBank/DDBJ databases">
        <title>Genome assemblies of Stephania.</title>
        <authorList>
            <person name="Yang L."/>
        </authorList>
    </citation>
    <scope>NUCLEOTIDE SEQUENCE [LARGE SCALE GENOMIC DNA]</scope>
    <source>
        <strain evidence="2">JXDWG</strain>
        <tissue evidence="2">Leaf</tissue>
    </source>
</reference>
<accession>A0AAP0LAG2</accession>
<evidence type="ECO:0000256" key="1">
    <source>
        <dbReference type="SAM" id="MobiDB-lite"/>
    </source>
</evidence>
<name>A0AAP0LAG2_9MAGN</name>
<dbReference type="Proteomes" id="UP001419268">
    <property type="component" value="Unassembled WGS sequence"/>
</dbReference>
<dbReference type="EMBL" id="JBBNAG010000001">
    <property type="protein sequence ID" value="KAK9166742.1"/>
    <property type="molecule type" value="Genomic_DNA"/>
</dbReference>
<feature type="region of interest" description="Disordered" evidence="1">
    <location>
        <begin position="49"/>
        <end position="90"/>
    </location>
</feature>
<proteinExistence type="predicted"/>
<evidence type="ECO:0000313" key="3">
    <source>
        <dbReference type="Proteomes" id="UP001419268"/>
    </source>
</evidence>
<protein>
    <submittedName>
        <fullName evidence="2">Uncharacterized protein</fullName>
    </submittedName>
</protein>
<dbReference type="AlphaFoldDB" id="A0AAP0LAG2"/>
<comment type="caution">
    <text evidence="2">The sequence shown here is derived from an EMBL/GenBank/DDBJ whole genome shotgun (WGS) entry which is preliminary data.</text>
</comment>
<keyword evidence="3" id="KW-1185">Reference proteome</keyword>
<sequence>MVSFNNHVAAAIWKNEKWKALSVSESTMTSAEKMADDVLRHMTGKGSSISRAFEKGTQSRSHIVGYASGPSKRKHSGTDQPMMKRRNGKK</sequence>
<feature type="compositionally biased region" description="Polar residues" evidence="1">
    <location>
        <begin position="49"/>
        <end position="61"/>
    </location>
</feature>
<gene>
    <name evidence="2" type="ORF">Scep_001933</name>
</gene>